<evidence type="ECO:0000256" key="4">
    <source>
        <dbReference type="ARBA" id="ARBA00022737"/>
    </source>
</evidence>
<organism evidence="13 14">
    <name type="scientific">Bodo saltans</name>
    <name type="common">Flagellated protozoan</name>
    <dbReference type="NCBI Taxonomy" id="75058"/>
    <lineage>
        <taxon>Eukaryota</taxon>
        <taxon>Discoba</taxon>
        <taxon>Euglenozoa</taxon>
        <taxon>Kinetoplastea</taxon>
        <taxon>Metakinetoplastina</taxon>
        <taxon>Eubodonida</taxon>
        <taxon>Bodonidae</taxon>
        <taxon>Bodo</taxon>
    </lineage>
</organism>
<evidence type="ECO:0000313" key="13">
    <source>
        <dbReference type="EMBL" id="CUG91070.1"/>
    </source>
</evidence>
<dbReference type="SMART" id="SM00365">
    <property type="entry name" value="LRR_SD22"/>
    <property type="match status" value="4"/>
</dbReference>
<evidence type="ECO:0000256" key="2">
    <source>
        <dbReference type="ARBA" id="ARBA00022490"/>
    </source>
</evidence>
<dbReference type="SMART" id="SM00369">
    <property type="entry name" value="LRR_TYP"/>
    <property type="match status" value="3"/>
</dbReference>
<evidence type="ECO:0000256" key="12">
    <source>
        <dbReference type="SAM" id="MobiDB-lite"/>
    </source>
</evidence>
<keyword evidence="6" id="KW-0175">Coiled coil</keyword>
<keyword evidence="14" id="KW-1185">Reference proteome</keyword>
<comment type="similarity">
    <text evidence="10">Belongs to the DRC3 family.</text>
</comment>
<evidence type="ECO:0000256" key="1">
    <source>
        <dbReference type="ARBA" id="ARBA00004611"/>
    </source>
</evidence>
<dbReference type="PANTHER" id="PTHR45973">
    <property type="entry name" value="PROTEIN PHOSPHATASE 1 REGULATORY SUBUNIT SDS22-RELATED"/>
    <property type="match status" value="1"/>
</dbReference>
<keyword evidence="9" id="KW-0966">Cell projection</keyword>
<keyword evidence="3" id="KW-0433">Leucine-rich repeat</keyword>
<keyword evidence="4" id="KW-0677">Repeat</keyword>
<keyword evidence="8" id="KW-0206">Cytoskeleton</keyword>
<keyword evidence="5" id="KW-0282">Flagellum</keyword>
<dbReference type="Proteomes" id="UP000051952">
    <property type="component" value="Unassembled WGS sequence"/>
</dbReference>
<comment type="subcellular location">
    <subcellularLocation>
        <location evidence="1">Cytoplasm</location>
        <location evidence="1">Cytoskeleton</location>
        <location evidence="1">Flagellum axoneme</location>
    </subcellularLocation>
</comment>
<name>A0A0S4JNZ9_BODSA</name>
<dbReference type="PROSITE" id="PS51450">
    <property type="entry name" value="LRR"/>
    <property type="match status" value="3"/>
</dbReference>
<evidence type="ECO:0000256" key="6">
    <source>
        <dbReference type="ARBA" id="ARBA00023054"/>
    </source>
</evidence>
<dbReference type="Pfam" id="PF14580">
    <property type="entry name" value="LRR_9"/>
    <property type="match status" value="1"/>
</dbReference>
<evidence type="ECO:0000256" key="9">
    <source>
        <dbReference type="ARBA" id="ARBA00023273"/>
    </source>
</evidence>
<gene>
    <name evidence="13" type="ORF">BSAL_30070</name>
</gene>
<feature type="region of interest" description="Disordered" evidence="12">
    <location>
        <begin position="235"/>
        <end position="256"/>
    </location>
</feature>
<evidence type="ECO:0000256" key="3">
    <source>
        <dbReference type="ARBA" id="ARBA00022614"/>
    </source>
</evidence>
<dbReference type="InterPro" id="IPR050576">
    <property type="entry name" value="Cilia_flagella_integrity"/>
</dbReference>
<protein>
    <recommendedName>
        <fullName evidence="11">Dynein regulatory complex subunit 3</fullName>
    </recommendedName>
</protein>
<evidence type="ECO:0000256" key="7">
    <source>
        <dbReference type="ARBA" id="ARBA00023069"/>
    </source>
</evidence>
<dbReference type="InterPro" id="IPR032675">
    <property type="entry name" value="LRR_dom_sf"/>
</dbReference>
<dbReference type="OrthoDB" id="266138at2759"/>
<dbReference type="PANTHER" id="PTHR45973:SF12">
    <property type="entry name" value="DYNEIN REGULATORY COMPLEX SUBUNIT 3"/>
    <property type="match status" value="1"/>
</dbReference>
<keyword evidence="2" id="KW-0963">Cytoplasm</keyword>
<dbReference type="SUPFAM" id="SSF52075">
    <property type="entry name" value="Outer arm dynein light chain 1"/>
    <property type="match status" value="1"/>
</dbReference>
<evidence type="ECO:0000256" key="10">
    <source>
        <dbReference type="ARBA" id="ARBA00038378"/>
    </source>
</evidence>
<evidence type="ECO:0000313" key="14">
    <source>
        <dbReference type="Proteomes" id="UP000051952"/>
    </source>
</evidence>
<accession>A0A0S4JNZ9</accession>
<dbReference type="AlphaFoldDB" id="A0A0S4JNZ9"/>
<dbReference type="GO" id="GO:0005929">
    <property type="term" value="C:cilium"/>
    <property type="evidence" value="ECO:0007669"/>
    <property type="project" value="TreeGrafter"/>
</dbReference>
<keyword evidence="7" id="KW-0969">Cilium</keyword>
<sequence>MPLGTSSSAMAKNQSRVTVINERLIRECIYLAPQVSSEDDRSKNRNDRNEKQDRLKQLAQQMDLSGVQCIMFSYKHLARIDNLFGVDNITKLHLDNNNITKIENLGHLKHLKWLDLSFNQIKEMEGLESLTHLEDLSLFSNQITEIKGIESLSSLQCLSLGKNEIENLEKTAEYLHKLYQSLRMLTLQGNKVETQAHYRTRMLAYLPNLKFLDNRLILADDISKAREEQRENLVPIDEKDAQREAEARRDAEEHQTVADYKRYNCPNEAKFFEELYRLQPEGKPVVAMLELEDVAERIKDIFDRYREDFNAKAKELSDTMRGIRVKRDADDKSFRDTVEDYKMRNSDQCKACIKQFERELKKTIPFGLKAKPDPDAYDEEAIKHLKDELAQLCTILLELEADQYDALSSVIQQAVEKYKNDEVGTIFNNFFGSEQLQKIEQDFQILLKQKLDSLYEERQKQSDSSDSIYHSNQSDVNKVALAMLENKDEYQKALAEWNELHRKKLEELEQFYIKNEETLIRTRKETILREEHQRNRSRVGEIHSYVQRMNDVILQWEQAYD</sequence>
<dbReference type="OMA" id="QYNCPNE"/>
<dbReference type="Gene3D" id="3.80.10.10">
    <property type="entry name" value="Ribonuclease Inhibitor"/>
    <property type="match status" value="1"/>
</dbReference>
<evidence type="ECO:0000256" key="5">
    <source>
        <dbReference type="ARBA" id="ARBA00022846"/>
    </source>
</evidence>
<dbReference type="InterPro" id="IPR003591">
    <property type="entry name" value="Leu-rich_rpt_typical-subtyp"/>
</dbReference>
<dbReference type="EMBL" id="CYKH01001888">
    <property type="protein sequence ID" value="CUG91070.1"/>
    <property type="molecule type" value="Genomic_DNA"/>
</dbReference>
<evidence type="ECO:0000256" key="8">
    <source>
        <dbReference type="ARBA" id="ARBA00023212"/>
    </source>
</evidence>
<evidence type="ECO:0000256" key="11">
    <source>
        <dbReference type="ARBA" id="ARBA00040950"/>
    </source>
</evidence>
<dbReference type="InterPro" id="IPR001611">
    <property type="entry name" value="Leu-rich_rpt"/>
</dbReference>
<dbReference type="VEuPathDB" id="TriTrypDB:BSAL_30070"/>
<proteinExistence type="inferred from homology"/>
<reference evidence="14" key="1">
    <citation type="submission" date="2015-09" db="EMBL/GenBank/DDBJ databases">
        <authorList>
            <consortium name="Pathogen Informatics"/>
        </authorList>
    </citation>
    <scope>NUCLEOTIDE SEQUENCE [LARGE SCALE GENOMIC DNA]</scope>
    <source>
        <strain evidence="14">Lake Konstanz</strain>
    </source>
</reference>